<reference evidence="3 4" key="1">
    <citation type="submission" date="2018-12" db="EMBL/GenBank/DDBJ databases">
        <authorList>
            <person name="Li F."/>
        </authorList>
    </citation>
    <scope>NUCLEOTIDE SEQUENCE [LARGE SCALE GENOMIC DNA]</scope>
    <source>
        <strain evidence="3 4">EGI 6500705</strain>
    </source>
</reference>
<dbReference type="OrthoDB" id="9812120at2"/>
<feature type="signal peptide" evidence="2">
    <location>
        <begin position="1"/>
        <end position="28"/>
    </location>
</feature>
<dbReference type="PROSITE" id="PS51257">
    <property type="entry name" value="PROKAR_LIPOPROTEIN"/>
    <property type="match status" value="1"/>
</dbReference>
<evidence type="ECO:0000313" key="4">
    <source>
        <dbReference type="Proteomes" id="UP000274909"/>
    </source>
</evidence>
<protein>
    <recommendedName>
        <fullName evidence="5">Cell wall-binding repeat-containing protein</fullName>
    </recommendedName>
</protein>
<organism evidence="3 4">
    <name type="scientific">Labedella endophytica</name>
    <dbReference type="NCBI Taxonomy" id="1523160"/>
    <lineage>
        <taxon>Bacteria</taxon>
        <taxon>Bacillati</taxon>
        <taxon>Actinomycetota</taxon>
        <taxon>Actinomycetes</taxon>
        <taxon>Micrococcales</taxon>
        <taxon>Microbacteriaceae</taxon>
        <taxon>Labedella</taxon>
    </lineage>
</organism>
<keyword evidence="2" id="KW-0732">Signal</keyword>
<sequence>MPSRVVRSVSVSVALAGVLALVGCTTTAPEPEADATVTTVRPADGTTAVTDADAATRAIETSRSLFESTPLVVVSADDDDASFLAAQVAVELGVPLLLDGRGEAVAESASPAPSSTGAPDEPAGGSTAEPEASALDDEIERLGAATVIAVGDVDAESFGDLDVVASDADAEALREATGMDVSDSPDDLTPAAIAALPAPERSTSTPSASAAPIHPMPEPAAPLEGTIALSTDAAGDAAALATARAAGVPATVLPAGAADPLGSTAAIGALHDAGAASTLLLGEAFGTLPDPDWAVRTAATGFELPGGGQHLFADRLYVALYGAPEVPVLGVLGEQDVPATIERARTTAAEYAGLTDRTVVPTLEIIATVAAGDAGDDGNFSNELATSRLEPYIDAAADAGVYVVIDLQPGRTDFLTQAKLYESLLAKPNVGLALDPEWRLAPDEKHLTQIGSVSAQEINTVSDWLADLVNRESLPPKMFVLHQFRLDMIENRQDVDMSHPELELLIHADGQGGQPDKQATWRALHADAPAGMAWGWKNFYDEDLPMLTPEQTMRDVTPEVDLVTYQ</sequence>
<evidence type="ECO:0008006" key="5">
    <source>
        <dbReference type="Google" id="ProtNLM"/>
    </source>
</evidence>
<dbReference type="RefSeq" id="WP_127049716.1">
    <property type="nucleotide sequence ID" value="NZ_RZGZ01000002.1"/>
</dbReference>
<comment type="caution">
    <text evidence="3">The sequence shown here is derived from an EMBL/GenBank/DDBJ whole genome shotgun (WGS) entry which is preliminary data.</text>
</comment>
<evidence type="ECO:0000256" key="1">
    <source>
        <dbReference type="SAM" id="MobiDB-lite"/>
    </source>
</evidence>
<feature type="compositionally biased region" description="Low complexity" evidence="1">
    <location>
        <begin position="105"/>
        <end position="115"/>
    </location>
</feature>
<dbReference type="AlphaFoldDB" id="A0A433JUD8"/>
<name>A0A433JUD8_9MICO</name>
<feature type="chain" id="PRO_5018980419" description="Cell wall-binding repeat-containing protein" evidence="2">
    <location>
        <begin position="29"/>
        <end position="566"/>
    </location>
</feature>
<keyword evidence="4" id="KW-1185">Reference proteome</keyword>
<feature type="region of interest" description="Disordered" evidence="1">
    <location>
        <begin position="105"/>
        <end position="131"/>
    </location>
</feature>
<accession>A0A433JUD8</accession>
<gene>
    <name evidence="3" type="ORF">ELQ94_10175</name>
</gene>
<evidence type="ECO:0000256" key="2">
    <source>
        <dbReference type="SAM" id="SignalP"/>
    </source>
</evidence>
<evidence type="ECO:0000313" key="3">
    <source>
        <dbReference type="EMBL" id="RUR01810.1"/>
    </source>
</evidence>
<proteinExistence type="predicted"/>
<dbReference type="Proteomes" id="UP000274909">
    <property type="component" value="Unassembled WGS sequence"/>
</dbReference>
<dbReference type="EMBL" id="RZGZ01000002">
    <property type="protein sequence ID" value="RUR01810.1"/>
    <property type="molecule type" value="Genomic_DNA"/>
</dbReference>